<evidence type="ECO:0000256" key="2">
    <source>
        <dbReference type="ARBA" id="ARBA00022771"/>
    </source>
</evidence>
<feature type="compositionally biased region" description="Polar residues" evidence="6">
    <location>
        <begin position="159"/>
        <end position="168"/>
    </location>
</feature>
<evidence type="ECO:0000256" key="5">
    <source>
        <dbReference type="SAM" id="Coils"/>
    </source>
</evidence>
<keyword evidence="4" id="KW-0862">Zinc</keyword>
<dbReference type="GO" id="GO:0004842">
    <property type="term" value="F:ubiquitin-protein transferase activity"/>
    <property type="evidence" value="ECO:0007669"/>
    <property type="project" value="InterPro"/>
</dbReference>
<gene>
    <name evidence="8" type="ORF">LSUE1_G007603</name>
</gene>
<dbReference type="OrthoDB" id="9977870at2759"/>
<keyword evidence="5" id="KW-0175">Coiled coil</keyword>
<dbReference type="GO" id="GO:0016567">
    <property type="term" value="P:protein ubiquitination"/>
    <property type="evidence" value="ECO:0007669"/>
    <property type="project" value="InterPro"/>
</dbReference>
<sequence>MDSMTLMTTLPGRWPREELANVNEPSSVVPSYPPPQSSRPTPTTMGQPLSTAASREEPLVSAEQNSEATSLSYLAFEPVVSSVANSHSIDWRRYDYPGELLRLQDCTSDEIKTILTTSIERLRARHVEEVERLAAAARRERPLTRGRRVSVKPSKDVSNETLDPTYPTNLARLSDASTVSASSFDSGYASRSPKIVPTSGPKAGSRSSFGLGSFFGLRNRDKTQSVPEFIERPRNIALQSTAMGATSVSAALIETSDVPAPTGTAMESETHWPAKCCLNTIPSSIVLGHLDPQAKKKYSQRKAEWSIPTSDRVYCARPACSTWIPAKNVNTQLHLAKCPKCSKLSCTICRGKFHNENDCPQDPNLQATINLAEMEGWKRCYSCQALVEHNKGCRHITCRCKAQFCYICGLRWRTCACTDTQLADIQQIATTRRREQSMRAARAVRDAEEERIVLQMVADFVQAEAEREAREAEVRRRIVEEERQRREEDRIAAVNLRFRQLTSELESLHDVQQVHMAERYEFELQKSKKEYQGSLKALAVRHSQETESLATDSRNLISDAETTFDTEYQTRLTEERRIEDAYVDELREYWKEHPEVEYKIREARDVLRKDQDKEYKFWDAHRRKQLQDASEREKRRLEALGVKQRSEIKVLDGRSNIDQVEWKWKKWAEGQWVEKVVRERVEMLQARERDEYAGVVD</sequence>
<dbReference type="InterPro" id="IPR002867">
    <property type="entry name" value="IBR_dom"/>
</dbReference>
<evidence type="ECO:0000256" key="1">
    <source>
        <dbReference type="ARBA" id="ARBA00022723"/>
    </source>
</evidence>
<feature type="region of interest" description="Disordered" evidence="6">
    <location>
        <begin position="184"/>
        <end position="205"/>
    </location>
</feature>
<keyword evidence="1" id="KW-0479">Metal-binding</keyword>
<dbReference type="AlphaFoldDB" id="A0A8T9C2C6"/>
<dbReference type="PANTHER" id="PTHR11685">
    <property type="entry name" value="RBR FAMILY RING FINGER AND IBR DOMAIN-CONTAINING"/>
    <property type="match status" value="1"/>
</dbReference>
<dbReference type="EMBL" id="QGMK01001186">
    <property type="protein sequence ID" value="TVY71552.1"/>
    <property type="molecule type" value="Genomic_DNA"/>
</dbReference>
<accession>A0A8T9C2C6</accession>
<dbReference type="Proteomes" id="UP000469558">
    <property type="component" value="Unassembled WGS sequence"/>
</dbReference>
<evidence type="ECO:0000313" key="9">
    <source>
        <dbReference type="Proteomes" id="UP000469558"/>
    </source>
</evidence>
<evidence type="ECO:0000259" key="7">
    <source>
        <dbReference type="SMART" id="SM00647"/>
    </source>
</evidence>
<evidence type="ECO:0000256" key="4">
    <source>
        <dbReference type="ARBA" id="ARBA00022833"/>
    </source>
</evidence>
<organism evidence="8 9">
    <name type="scientific">Lachnellula suecica</name>
    <dbReference type="NCBI Taxonomy" id="602035"/>
    <lineage>
        <taxon>Eukaryota</taxon>
        <taxon>Fungi</taxon>
        <taxon>Dikarya</taxon>
        <taxon>Ascomycota</taxon>
        <taxon>Pezizomycotina</taxon>
        <taxon>Leotiomycetes</taxon>
        <taxon>Helotiales</taxon>
        <taxon>Lachnaceae</taxon>
        <taxon>Lachnellula</taxon>
    </lineage>
</organism>
<comment type="caution">
    <text evidence="8">The sequence shown here is derived from an EMBL/GenBank/DDBJ whole genome shotgun (WGS) entry which is preliminary data.</text>
</comment>
<feature type="region of interest" description="Disordered" evidence="6">
    <location>
        <begin position="1"/>
        <end position="59"/>
    </location>
</feature>
<dbReference type="GO" id="GO:0008270">
    <property type="term" value="F:zinc ion binding"/>
    <property type="evidence" value="ECO:0007669"/>
    <property type="project" value="UniProtKB-KW"/>
</dbReference>
<dbReference type="CDD" id="cd20335">
    <property type="entry name" value="BRcat_RBR"/>
    <property type="match status" value="1"/>
</dbReference>
<keyword evidence="3" id="KW-0833">Ubl conjugation pathway</keyword>
<feature type="coiled-coil region" evidence="5">
    <location>
        <begin position="462"/>
        <end position="489"/>
    </location>
</feature>
<reference evidence="8 9" key="1">
    <citation type="submission" date="2018-05" db="EMBL/GenBank/DDBJ databases">
        <title>Genome sequencing and assembly of the regulated plant pathogen Lachnellula willkommii and related sister species for the development of diagnostic species identification markers.</title>
        <authorList>
            <person name="Giroux E."/>
            <person name="Bilodeau G."/>
        </authorList>
    </citation>
    <scope>NUCLEOTIDE SEQUENCE [LARGE SCALE GENOMIC DNA]</scope>
    <source>
        <strain evidence="8 9">CBS 268.59</strain>
    </source>
</reference>
<dbReference type="SUPFAM" id="SSF57850">
    <property type="entry name" value="RING/U-box"/>
    <property type="match status" value="1"/>
</dbReference>
<evidence type="ECO:0000256" key="3">
    <source>
        <dbReference type="ARBA" id="ARBA00022786"/>
    </source>
</evidence>
<dbReference type="SMART" id="SM00647">
    <property type="entry name" value="IBR"/>
    <property type="match status" value="1"/>
</dbReference>
<evidence type="ECO:0000256" key="6">
    <source>
        <dbReference type="SAM" id="MobiDB-lite"/>
    </source>
</evidence>
<dbReference type="InterPro" id="IPR031127">
    <property type="entry name" value="E3_UB_ligase_RBR"/>
</dbReference>
<feature type="region of interest" description="Disordered" evidence="6">
    <location>
        <begin position="138"/>
        <end position="168"/>
    </location>
</feature>
<name>A0A8T9C2C6_9HELO</name>
<dbReference type="Gene3D" id="1.20.120.1750">
    <property type="match status" value="1"/>
</dbReference>
<dbReference type="CDD" id="cd22584">
    <property type="entry name" value="Rcat_RBR_unk"/>
    <property type="match status" value="1"/>
</dbReference>
<keyword evidence="9" id="KW-1185">Reference proteome</keyword>
<evidence type="ECO:0000313" key="8">
    <source>
        <dbReference type="EMBL" id="TVY71552.1"/>
    </source>
</evidence>
<keyword evidence="2" id="KW-0863">Zinc-finger</keyword>
<feature type="domain" description="IBR" evidence="7">
    <location>
        <begin position="296"/>
        <end position="359"/>
    </location>
</feature>
<dbReference type="Pfam" id="PF01485">
    <property type="entry name" value="IBR"/>
    <property type="match status" value="1"/>
</dbReference>
<proteinExistence type="predicted"/>
<protein>
    <recommendedName>
        <fullName evidence="7">IBR domain-containing protein</fullName>
    </recommendedName>
</protein>